<dbReference type="SUPFAM" id="SSF53850">
    <property type="entry name" value="Periplasmic binding protein-like II"/>
    <property type="match status" value="1"/>
</dbReference>
<gene>
    <name evidence="8" type="ORF">HMPREF9465_00075</name>
</gene>
<keyword evidence="3 5" id="KW-0732">Signal</keyword>
<dbReference type="SMART" id="SM00079">
    <property type="entry name" value="PBPe"/>
    <property type="match status" value="1"/>
</dbReference>
<dbReference type="Proteomes" id="UP000005835">
    <property type="component" value="Unassembled WGS sequence"/>
</dbReference>
<keyword evidence="9" id="KW-1185">Reference proteome</keyword>
<comment type="caution">
    <text evidence="8">The sequence shown here is derived from an EMBL/GenBank/DDBJ whole genome shotgun (WGS) entry which is preliminary data.</text>
</comment>
<evidence type="ECO:0000256" key="1">
    <source>
        <dbReference type="ARBA" id="ARBA00004196"/>
    </source>
</evidence>
<dbReference type="CDD" id="cd13624">
    <property type="entry name" value="PBP2_Arg_Lys_His"/>
    <property type="match status" value="1"/>
</dbReference>
<dbReference type="InterPro" id="IPR001638">
    <property type="entry name" value="Solute-binding_3/MltF_N"/>
</dbReference>
<sequence length="249" mass="26955">MNMKKLVAAAALALMVVGTQAGAETLRVGSETVYPPFEFLDSNSGKYVGFDIDLIDEVAKRAGFEPQILSMGLDGLIPALMSGSIDVAVSALTITPERAAKVDFTKPYYESGLSIMARKDDASIKGVKDLENKVLCAEIGSSGSVFMSKIKGAKIRTFNSAGEAFLELNNKGCEAIVNDKPVNEYFLTQKASANFNLREVPGVLKAENYGFAIRKGDDKLRARLDKALDEIRADGTYDKIYAKWFGGNK</sequence>
<feature type="chain" id="PRO_5003846751" description="Lysine-arginine-ornithine-binding periplasmic protein" evidence="5">
    <location>
        <begin position="24"/>
        <end position="249"/>
    </location>
</feature>
<dbReference type="GO" id="GO:0030313">
    <property type="term" value="C:cell envelope"/>
    <property type="evidence" value="ECO:0007669"/>
    <property type="project" value="UniProtKB-SubCell"/>
</dbReference>
<evidence type="ECO:0000256" key="2">
    <source>
        <dbReference type="ARBA" id="ARBA00010333"/>
    </source>
</evidence>
<organism evidence="8 9">
    <name type="scientific">Sutterella wadsworthensis 2_1_59BFAA</name>
    <dbReference type="NCBI Taxonomy" id="742823"/>
    <lineage>
        <taxon>Bacteria</taxon>
        <taxon>Pseudomonadati</taxon>
        <taxon>Pseudomonadota</taxon>
        <taxon>Betaproteobacteria</taxon>
        <taxon>Burkholderiales</taxon>
        <taxon>Sutterellaceae</taxon>
        <taxon>Sutterella</taxon>
    </lineage>
</organism>
<dbReference type="STRING" id="742823.HMPREF9465_00075"/>
<dbReference type="GO" id="GO:0015276">
    <property type="term" value="F:ligand-gated monoatomic ion channel activity"/>
    <property type="evidence" value="ECO:0007669"/>
    <property type="project" value="InterPro"/>
</dbReference>
<evidence type="ECO:0000313" key="9">
    <source>
        <dbReference type="Proteomes" id="UP000005835"/>
    </source>
</evidence>
<reference evidence="8 9" key="1">
    <citation type="submission" date="2012-05" db="EMBL/GenBank/DDBJ databases">
        <title>The Genome Sequence of Sutterella wadsworthensis 2_1_59BFAA.</title>
        <authorList>
            <consortium name="The Broad Institute Genome Sequencing Platform"/>
            <person name="Earl A."/>
            <person name="Ward D."/>
            <person name="Feldgarden M."/>
            <person name="Gevers D."/>
            <person name="Daigneault M."/>
            <person name="Strauss J."/>
            <person name="Allen-Vercoe E."/>
            <person name="Walker B."/>
            <person name="Young S.K."/>
            <person name="Zeng Q."/>
            <person name="Gargeya S."/>
            <person name="Fitzgerald M."/>
            <person name="Haas B."/>
            <person name="Abouelleil A."/>
            <person name="Alvarado L."/>
            <person name="Arachchi H.M."/>
            <person name="Berlin A.M."/>
            <person name="Chapman S.B."/>
            <person name="Goldberg J."/>
            <person name="Griggs A."/>
            <person name="Gujja S."/>
            <person name="Hansen M."/>
            <person name="Howarth C."/>
            <person name="Imamovic A."/>
            <person name="Larimer J."/>
            <person name="McCowen C."/>
            <person name="Montmayeur A."/>
            <person name="Murphy C."/>
            <person name="Neiman D."/>
            <person name="Pearson M."/>
            <person name="Priest M."/>
            <person name="Roberts A."/>
            <person name="Saif S."/>
            <person name="Shea T."/>
            <person name="Sisk P."/>
            <person name="Sykes S."/>
            <person name="Wortman J."/>
            <person name="Nusbaum C."/>
            <person name="Birren B."/>
        </authorList>
    </citation>
    <scope>NUCLEOTIDE SEQUENCE [LARGE SCALE GENOMIC DNA]</scope>
    <source>
        <strain evidence="8 9">2_1_59BFAA</strain>
    </source>
</reference>
<feature type="signal peptide" evidence="5">
    <location>
        <begin position="1"/>
        <end position="23"/>
    </location>
</feature>
<dbReference type="Gene3D" id="3.40.190.10">
    <property type="entry name" value="Periplasmic binding protein-like II"/>
    <property type="match status" value="2"/>
</dbReference>
<evidence type="ECO:0000259" key="6">
    <source>
        <dbReference type="SMART" id="SM00062"/>
    </source>
</evidence>
<proteinExistence type="inferred from homology"/>
<dbReference type="PANTHER" id="PTHR35936">
    <property type="entry name" value="MEMBRANE-BOUND LYTIC MUREIN TRANSGLYCOSYLASE F"/>
    <property type="match status" value="1"/>
</dbReference>
<comment type="subcellular location">
    <subcellularLocation>
        <location evidence="1">Cell envelope</location>
    </subcellularLocation>
</comment>
<evidence type="ECO:0000259" key="7">
    <source>
        <dbReference type="SMART" id="SM00079"/>
    </source>
</evidence>
<name>K1JXC7_9BURK</name>
<dbReference type="InterPro" id="IPR001320">
    <property type="entry name" value="Iontro_rcpt_C"/>
</dbReference>
<dbReference type="PROSITE" id="PS01039">
    <property type="entry name" value="SBP_BACTERIAL_3"/>
    <property type="match status" value="1"/>
</dbReference>
<feature type="domain" description="Ionotropic glutamate receptor C-terminal" evidence="7">
    <location>
        <begin position="25"/>
        <end position="247"/>
    </location>
</feature>
<evidence type="ECO:0000313" key="8">
    <source>
        <dbReference type="EMBL" id="EKB32307.1"/>
    </source>
</evidence>
<protein>
    <recommendedName>
        <fullName evidence="10">Lysine-arginine-ornithine-binding periplasmic protein</fullName>
    </recommendedName>
</protein>
<dbReference type="InterPro" id="IPR018313">
    <property type="entry name" value="SBP_3_CS"/>
</dbReference>
<comment type="similarity">
    <text evidence="2 4">Belongs to the bacterial solute-binding protein 3 family.</text>
</comment>
<evidence type="ECO:0000256" key="4">
    <source>
        <dbReference type="RuleBase" id="RU003744"/>
    </source>
</evidence>
<accession>K1JXC7</accession>
<evidence type="ECO:0000256" key="3">
    <source>
        <dbReference type="ARBA" id="ARBA00022729"/>
    </source>
</evidence>
<evidence type="ECO:0008006" key="10">
    <source>
        <dbReference type="Google" id="ProtNLM"/>
    </source>
</evidence>
<feature type="domain" description="Solute-binding protein family 3/N-terminal" evidence="6">
    <location>
        <begin position="25"/>
        <end position="248"/>
    </location>
</feature>
<evidence type="ECO:0000256" key="5">
    <source>
        <dbReference type="SAM" id="SignalP"/>
    </source>
</evidence>
<dbReference type="PANTHER" id="PTHR35936:SF38">
    <property type="entry name" value="GLUTAMINE-BINDING PERIPLASMIC PROTEIN"/>
    <property type="match status" value="1"/>
</dbReference>
<dbReference type="SMART" id="SM00062">
    <property type="entry name" value="PBPb"/>
    <property type="match status" value="1"/>
</dbReference>
<dbReference type="OrthoDB" id="368476at2"/>
<dbReference type="EMBL" id="ADMG01000004">
    <property type="protein sequence ID" value="EKB32307.1"/>
    <property type="molecule type" value="Genomic_DNA"/>
</dbReference>
<dbReference type="Pfam" id="PF00497">
    <property type="entry name" value="SBP_bac_3"/>
    <property type="match status" value="1"/>
</dbReference>
<dbReference type="RefSeq" id="WP_005433018.1">
    <property type="nucleotide sequence ID" value="NZ_JH815513.1"/>
</dbReference>
<dbReference type="PATRIC" id="fig|742823.3.peg.78"/>
<dbReference type="eggNOG" id="COG0834">
    <property type="taxonomic scope" value="Bacteria"/>
</dbReference>
<dbReference type="AlphaFoldDB" id="K1JXC7"/>
<dbReference type="HOGENOM" id="CLU_019602_18_2_4"/>
<dbReference type="GO" id="GO:0016020">
    <property type="term" value="C:membrane"/>
    <property type="evidence" value="ECO:0007669"/>
    <property type="project" value="InterPro"/>
</dbReference>